<evidence type="ECO:0000313" key="2">
    <source>
        <dbReference type="EMBL" id="SHI50521.1"/>
    </source>
</evidence>
<sequence length="202" mass="22030">MMMEKIAALVLMCGLWHGSLHAKEMVFETGAIEVTYLDDIEAGGNRSETDADDNVIYTAFEVQYRDYCFVVSGGVAYVNRRSVAKMEEIKTLEFSKDMVKINGKPAKPAEKAIPFIPRKYLGNHTDTVAGVSFVLTDPISGGSFRDTTEDGTVVIGLADVIFFIKDGKFSCLGKTYPLPVSGSQVSVKGEQVTITPPAKTKE</sequence>
<dbReference type="InParanoid" id="A0A1M6BP36"/>
<name>A0A1M6BP36_9BACT</name>
<keyword evidence="1" id="KW-0732">Signal</keyword>
<feature type="signal peptide" evidence="1">
    <location>
        <begin position="1"/>
        <end position="22"/>
    </location>
</feature>
<gene>
    <name evidence="2" type="ORF">SAMN02745181_0274</name>
</gene>
<dbReference type="EMBL" id="FQYR01000002">
    <property type="protein sequence ID" value="SHI50521.1"/>
    <property type="molecule type" value="Genomic_DNA"/>
</dbReference>
<organism evidence="2 3">
    <name type="scientific">Rubritalea squalenifaciens DSM 18772</name>
    <dbReference type="NCBI Taxonomy" id="1123071"/>
    <lineage>
        <taxon>Bacteria</taxon>
        <taxon>Pseudomonadati</taxon>
        <taxon>Verrucomicrobiota</taxon>
        <taxon>Verrucomicrobiia</taxon>
        <taxon>Verrucomicrobiales</taxon>
        <taxon>Rubritaleaceae</taxon>
        <taxon>Rubritalea</taxon>
    </lineage>
</organism>
<dbReference type="Proteomes" id="UP000184510">
    <property type="component" value="Unassembled WGS sequence"/>
</dbReference>
<reference evidence="2 3" key="1">
    <citation type="submission" date="2016-11" db="EMBL/GenBank/DDBJ databases">
        <authorList>
            <person name="Jaros S."/>
            <person name="Januszkiewicz K."/>
            <person name="Wedrychowicz H."/>
        </authorList>
    </citation>
    <scope>NUCLEOTIDE SEQUENCE [LARGE SCALE GENOMIC DNA]</scope>
    <source>
        <strain evidence="2 3">DSM 18772</strain>
    </source>
</reference>
<dbReference type="RefSeq" id="WP_143157710.1">
    <property type="nucleotide sequence ID" value="NZ_FQYR01000002.1"/>
</dbReference>
<protein>
    <submittedName>
        <fullName evidence="2">Uncharacterized protein</fullName>
    </submittedName>
</protein>
<evidence type="ECO:0000256" key="1">
    <source>
        <dbReference type="SAM" id="SignalP"/>
    </source>
</evidence>
<feature type="chain" id="PRO_5013291218" evidence="1">
    <location>
        <begin position="23"/>
        <end position="202"/>
    </location>
</feature>
<keyword evidence="3" id="KW-1185">Reference proteome</keyword>
<accession>A0A1M6BP36</accession>
<dbReference type="AlphaFoldDB" id="A0A1M6BP36"/>
<dbReference type="STRING" id="1123071.SAMN02745181_0274"/>
<proteinExistence type="predicted"/>
<evidence type="ECO:0000313" key="3">
    <source>
        <dbReference type="Proteomes" id="UP000184510"/>
    </source>
</evidence>